<organism evidence="2 3">
    <name type="scientific">Thioploca ingrica</name>
    <dbReference type="NCBI Taxonomy" id="40754"/>
    <lineage>
        <taxon>Bacteria</taxon>
        <taxon>Pseudomonadati</taxon>
        <taxon>Pseudomonadota</taxon>
        <taxon>Gammaproteobacteria</taxon>
        <taxon>Thiotrichales</taxon>
        <taxon>Thiotrichaceae</taxon>
        <taxon>Thioploca</taxon>
    </lineage>
</organism>
<gene>
    <name evidence="2" type="ORF">THII_0489</name>
</gene>
<dbReference type="PANTHER" id="PTHR36966:SF1">
    <property type="entry name" value="REP-ASSOCIATED TYROSINE TRANSPOSASE"/>
    <property type="match status" value="1"/>
</dbReference>
<accession>A0A090BUA9</accession>
<dbReference type="STRING" id="40754.THII_0489"/>
<evidence type="ECO:0000313" key="2">
    <source>
        <dbReference type="EMBL" id="BAP54786.1"/>
    </source>
</evidence>
<evidence type="ECO:0000313" key="3">
    <source>
        <dbReference type="Proteomes" id="UP000031623"/>
    </source>
</evidence>
<dbReference type="GO" id="GO:0006313">
    <property type="term" value="P:DNA transposition"/>
    <property type="evidence" value="ECO:0007669"/>
    <property type="project" value="InterPro"/>
</dbReference>
<dbReference type="OrthoDB" id="9794403at2"/>
<dbReference type="InterPro" id="IPR002686">
    <property type="entry name" value="Transposase_17"/>
</dbReference>
<dbReference type="Gene3D" id="3.30.70.1290">
    <property type="entry name" value="Transposase IS200-like"/>
    <property type="match status" value="1"/>
</dbReference>
<protein>
    <recommendedName>
        <fullName evidence="1">Transposase IS200-like domain-containing protein</fullName>
    </recommendedName>
</protein>
<dbReference type="SMART" id="SM01321">
    <property type="entry name" value="Y1_Tnp"/>
    <property type="match status" value="1"/>
</dbReference>
<dbReference type="GO" id="GO:0004803">
    <property type="term" value="F:transposase activity"/>
    <property type="evidence" value="ECO:0007669"/>
    <property type="project" value="InterPro"/>
</dbReference>
<dbReference type="EMBL" id="AP014633">
    <property type="protein sequence ID" value="BAP54786.1"/>
    <property type="molecule type" value="Genomic_DNA"/>
</dbReference>
<sequence>MGRSRYTIYEDQLPHFLTDTVLNWIPLFIHPGSVQIILDCWSYLQTHHQLRLYGYVVLENHLHWIAQAEDLPKEVHRFKAYTAKQLIQYLKANRVDRILHPLHFNKKNHKIDRDYQVWEEGSHPQLLQNEEMLRQKLTYLHNNPVKRGYVDQPEHWRYSSARNYVGLPGLLPVFTGWFNT</sequence>
<name>A0A090BUA9_9GAMM</name>
<dbReference type="GO" id="GO:0043565">
    <property type="term" value="F:sequence-specific DNA binding"/>
    <property type="evidence" value="ECO:0007669"/>
    <property type="project" value="TreeGrafter"/>
</dbReference>
<dbReference type="SUPFAM" id="SSF143422">
    <property type="entry name" value="Transposase IS200-like"/>
    <property type="match status" value="1"/>
</dbReference>
<dbReference type="AlphaFoldDB" id="A0A090BUA9"/>
<dbReference type="Proteomes" id="UP000031623">
    <property type="component" value="Chromosome"/>
</dbReference>
<proteinExistence type="predicted"/>
<reference evidence="2" key="1">
    <citation type="journal article" date="2014" name="ISME J.">
        <title>Ecophysiology of Thioploca ingrica as revealed by the complete genome sequence supplemented with proteomic evidence.</title>
        <authorList>
            <person name="Kojima H."/>
            <person name="Ogura Y."/>
            <person name="Yamamoto N."/>
            <person name="Togashi T."/>
            <person name="Mori H."/>
            <person name="Watanabe T."/>
            <person name="Nemoto F."/>
            <person name="Kurokawa K."/>
            <person name="Hayashi T."/>
            <person name="Fukui M."/>
        </authorList>
    </citation>
    <scope>NUCLEOTIDE SEQUENCE [LARGE SCALE GENOMIC DNA]</scope>
</reference>
<evidence type="ECO:0000259" key="1">
    <source>
        <dbReference type="SMART" id="SM01321"/>
    </source>
</evidence>
<dbReference type="HOGENOM" id="CLU_068226_5_0_6"/>
<dbReference type="KEGG" id="tig:THII_0489"/>
<feature type="domain" description="Transposase IS200-like" evidence="1">
    <location>
        <begin position="10"/>
        <end position="143"/>
    </location>
</feature>
<keyword evidence="3" id="KW-1185">Reference proteome</keyword>
<dbReference type="NCBIfam" id="NF047646">
    <property type="entry name" value="REP_Tyr_transpos"/>
    <property type="match status" value="1"/>
</dbReference>
<dbReference type="InterPro" id="IPR036515">
    <property type="entry name" value="Transposase_17_sf"/>
</dbReference>
<dbReference type="PANTHER" id="PTHR36966">
    <property type="entry name" value="REP-ASSOCIATED TYROSINE TRANSPOSASE"/>
    <property type="match status" value="1"/>
</dbReference>
<dbReference type="InterPro" id="IPR052715">
    <property type="entry name" value="RAYT_transposase"/>
</dbReference>